<dbReference type="GO" id="GO:0003824">
    <property type="term" value="F:catalytic activity"/>
    <property type="evidence" value="ECO:0007669"/>
    <property type="project" value="InterPro"/>
</dbReference>
<name>A0A2R6AW70_9ARCH</name>
<dbReference type="AlphaFoldDB" id="A0A2R6AW70"/>
<sequence length="70" mass="7379">MVIGELLTWATGNTTITELTGHVECIELVSKASENAVLLVLVAPCTPNTISKIASGIDDMRDISGFCGAW</sequence>
<proteinExistence type="predicted"/>
<dbReference type="Proteomes" id="UP000240490">
    <property type="component" value="Unassembled WGS sequence"/>
</dbReference>
<evidence type="ECO:0000313" key="2">
    <source>
        <dbReference type="EMBL" id="PSN90635.1"/>
    </source>
</evidence>
<evidence type="ECO:0000259" key="1">
    <source>
        <dbReference type="Pfam" id="PF02441"/>
    </source>
</evidence>
<dbReference type="InterPro" id="IPR036551">
    <property type="entry name" value="Flavin_trans-like"/>
</dbReference>
<dbReference type="Gene3D" id="3.40.50.1950">
    <property type="entry name" value="Flavin prenyltransferase-like"/>
    <property type="match status" value="1"/>
</dbReference>
<organism evidence="2 3">
    <name type="scientific">Candidatus Marsarchaeota G2 archaeon ECH_B_SAG-M15</name>
    <dbReference type="NCBI Taxonomy" id="1978162"/>
    <lineage>
        <taxon>Archaea</taxon>
        <taxon>Candidatus Marsarchaeota</taxon>
        <taxon>Candidatus Marsarchaeota group 2</taxon>
    </lineage>
</organism>
<protein>
    <recommendedName>
        <fullName evidence="1">Flavoprotein domain-containing protein</fullName>
    </recommendedName>
</protein>
<accession>A0A2R6AW70</accession>
<gene>
    <name evidence="2" type="ORF">B9Q08_04290</name>
</gene>
<dbReference type="InterPro" id="IPR003382">
    <property type="entry name" value="Flavoprotein"/>
</dbReference>
<dbReference type="EMBL" id="NEXJ01000075">
    <property type="protein sequence ID" value="PSN90635.1"/>
    <property type="molecule type" value="Genomic_DNA"/>
</dbReference>
<reference evidence="2 3" key="1">
    <citation type="submission" date="2017-04" db="EMBL/GenBank/DDBJ databases">
        <title>Novel microbial lineages endemic to geothermal iron-oxide mats fill important gaps in the evolutionary history of Archaea.</title>
        <authorList>
            <person name="Jay Z.J."/>
            <person name="Beam J.P."/>
            <person name="Dlakic M."/>
            <person name="Rusch D.B."/>
            <person name="Kozubal M.A."/>
            <person name="Inskeep W.P."/>
        </authorList>
    </citation>
    <scope>NUCLEOTIDE SEQUENCE [LARGE SCALE GENOMIC DNA]</scope>
    <source>
        <strain evidence="2">ECH_B_SAG-M15</strain>
    </source>
</reference>
<comment type="caution">
    <text evidence="2">The sequence shown here is derived from an EMBL/GenBank/DDBJ whole genome shotgun (WGS) entry which is preliminary data.</text>
</comment>
<dbReference type="Pfam" id="PF02441">
    <property type="entry name" value="Flavoprotein"/>
    <property type="match status" value="1"/>
</dbReference>
<feature type="domain" description="Flavoprotein" evidence="1">
    <location>
        <begin position="24"/>
        <end position="59"/>
    </location>
</feature>
<evidence type="ECO:0000313" key="3">
    <source>
        <dbReference type="Proteomes" id="UP000240490"/>
    </source>
</evidence>
<dbReference type="SUPFAM" id="SSF52507">
    <property type="entry name" value="Homo-oligomeric flavin-containing Cys decarboxylases, HFCD"/>
    <property type="match status" value="1"/>
</dbReference>